<protein>
    <recommendedName>
        <fullName evidence="4">Ribbon-helix-helix protein CopG domain-containing protein</fullName>
    </recommendedName>
</protein>
<organism evidence="2 3">
    <name type="scientific">Bradyrhizobium xenonodulans</name>
    <dbReference type="NCBI Taxonomy" id="2736875"/>
    <lineage>
        <taxon>Bacteria</taxon>
        <taxon>Pseudomonadati</taxon>
        <taxon>Pseudomonadota</taxon>
        <taxon>Alphaproteobacteria</taxon>
        <taxon>Hyphomicrobiales</taxon>
        <taxon>Nitrobacteraceae</taxon>
        <taxon>Bradyrhizobium</taxon>
    </lineage>
</organism>
<feature type="compositionally biased region" description="Basic and acidic residues" evidence="1">
    <location>
        <begin position="115"/>
        <end position="130"/>
    </location>
</feature>
<feature type="compositionally biased region" description="Basic residues" evidence="1">
    <location>
        <begin position="1"/>
        <end position="17"/>
    </location>
</feature>
<dbReference type="Proteomes" id="UP001179614">
    <property type="component" value="Chromosome"/>
</dbReference>
<gene>
    <name evidence="2" type="ORF">I3J27_18340</name>
</gene>
<name>A0ABY7N0E8_9BRAD</name>
<evidence type="ECO:0000256" key="1">
    <source>
        <dbReference type="SAM" id="MobiDB-lite"/>
    </source>
</evidence>
<keyword evidence="3" id="KW-1185">Reference proteome</keyword>
<feature type="region of interest" description="Disordered" evidence="1">
    <location>
        <begin position="1"/>
        <end position="20"/>
    </location>
</feature>
<feature type="region of interest" description="Disordered" evidence="1">
    <location>
        <begin position="65"/>
        <end position="130"/>
    </location>
</feature>
<dbReference type="RefSeq" id="WP_270172071.1">
    <property type="nucleotide sequence ID" value="NZ_CP089391.1"/>
</dbReference>
<sequence length="130" mass="14396">MKKSISVNKKSRGRPKKAGGVYPVSAVRLSPDVGAAVDVWARAQADTPTRSEAIRRLVEIGLKAKSGSRRETEVSKTRKSAQGRARDMASDTIDEMSDATASADDQASRKRRLIKGPEEFRRVRRDRTEK</sequence>
<dbReference type="EMBL" id="CP089391">
    <property type="protein sequence ID" value="WBL82292.1"/>
    <property type="molecule type" value="Genomic_DNA"/>
</dbReference>
<accession>A0ABY7N0E8</accession>
<evidence type="ECO:0008006" key="4">
    <source>
        <dbReference type="Google" id="ProtNLM"/>
    </source>
</evidence>
<evidence type="ECO:0000313" key="3">
    <source>
        <dbReference type="Proteomes" id="UP001179614"/>
    </source>
</evidence>
<evidence type="ECO:0000313" key="2">
    <source>
        <dbReference type="EMBL" id="WBL82292.1"/>
    </source>
</evidence>
<reference evidence="2" key="1">
    <citation type="submission" date="2021-12" db="EMBL/GenBank/DDBJ databases">
        <title>Bradyrhizobium xenonodulans sp. nov.</title>
        <authorList>
            <person name="Claassens R."/>
            <person name="Venter S.N."/>
            <person name="Beukes C.W."/>
            <person name="Stepkowski T."/>
            <person name="Steenkamp E.T."/>
        </authorList>
    </citation>
    <scope>NUCLEOTIDE SEQUENCE</scope>
    <source>
        <strain evidence="2">14AB</strain>
    </source>
</reference>
<proteinExistence type="predicted"/>